<dbReference type="PANTHER" id="PTHR12215:SF10">
    <property type="entry name" value="L-AMINOADIPATE-SEMIALDEHYDE DEHYDROGENASE-PHOSPHOPANTETHEINYL TRANSFERASE"/>
    <property type="match status" value="1"/>
</dbReference>
<dbReference type="EMBL" id="JBHEZX010000017">
    <property type="protein sequence ID" value="MFC1413570.1"/>
    <property type="molecule type" value="Genomic_DNA"/>
</dbReference>
<keyword evidence="2" id="KW-1185">Reference proteome</keyword>
<dbReference type="Pfam" id="PF22624">
    <property type="entry name" value="AASDHPPT_N"/>
    <property type="match status" value="1"/>
</dbReference>
<dbReference type="Proteomes" id="UP001592582">
    <property type="component" value="Unassembled WGS sequence"/>
</dbReference>
<dbReference type="InterPro" id="IPR055066">
    <property type="entry name" value="AASDHPPT_N"/>
</dbReference>
<dbReference type="InterPro" id="IPR050559">
    <property type="entry name" value="P-Pant_transferase_sf"/>
</dbReference>
<gene>
    <name evidence="1" type="ORF">ACEZDG_30345</name>
</gene>
<name>A0ABV6VIL5_9ACTN</name>
<dbReference type="InterPro" id="IPR008278">
    <property type="entry name" value="4-PPantetheinyl_Trfase_dom"/>
</dbReference>
<sequence>MTGSDGVADAVQVWLVPDQRSEATLTDLLAVLDAEERRRADAYRSADDRRRFIVAHGAVRHIVSRCLGAPAEELRWQRGPHGKPELTGRWTGTQVNLSHSDEVSMVAVSTTRRVGVDVQRVLPRVDATAMANRYFPPEEIRLIRAAPDAESRADRFARLWARKEALVKAHGGRLTQGLRIPVHTPGRVPGGPDAAWSRGYRITDVPAPRGYRAAVALAGPGGYRVVWRRWTWPGPAAGGRTG</sequence>
<dbReference type="InterPro" id="IPR037143">
    <property type="entry name" value="4-PPantetheinyl_Trfase_dom_sf"/>
</dbReference>
<evidence type="ECO:0000313" key="2">
    <source>
        <dbReference type="Proteomes" id="UP001592582"/>
    </source>
</evidence>
<keyword evidence="1" id="KW-0808">Transferase</keyword>
<dbReference type="Gene3D" id="3.90.470.20">
    <property type="entry name" value="4'-phosphopantetheinyl transferase domain"/>
    <property type="match status" value="1"/>
</dbReference>
<dbReference type="PANTHER" id="PTHR12215">
    <property type="entry name" value="PHOSPHOPANTETHEINE TRANSFERASE"/>
    <property type="match status" value="1"/>
</dbReference>
<proteinExistence type="predicted"/>
<dbReference type="Pfam" id="PF01648">
    <property type="entry name" value="ACPS"/>
    <property type="match status" value="1"/>
</dbReference>
<reference evidence="1 2" key="1">
    <citation type="submission" date="2024-09" db="EMBL/GenBank/DDBJ databases">
        <authorList>
            <person name="Lee S.D."/>
        </authorList>
    </citation>
    <scope>NUCLEOTIDE SEQUENCE [LARGE SCALE GENOMIC DNA]</scope>
    <source>
        <strain evidence="1 2">N1-1</strain>
    </source>
</reference>
<evidence type="ECO:0000313" key="1">
    <source>
        <dbReference type="EMBL" id="MFC1413570.1"/>
    </source>
</evidence>
<accession>A0ABV6VIL5</accession>
<organism evidence="1 2">
    <name type="scientific">Streptacidiphilus alkalitolerans</name>
    <dbReference type="NCBI Taxonomy" id="3342712"/>
    <lineage>
        <taxon>Bacteria</taxon>
        <taxon>Bacillati</taxon>
        <taxon>Actinomycetota</taxon>
        <taxon>Actinomycetes</taxon>
        <taxon>Kitasatosporales</taxon>
        <taxon>Streptomycetaceae</taxon>
        <taxon>Streptacidiphilus</taxon>
    </lineage>
</organism>
<protein>
    <submittedName>
        <fullName evidence="1">4'-phosphopantetheinyl transferase superfamily protein</fullName>
    </submittedName>
</protein>
<dbReference type="SUPFAM" id="SSF56214">
    <property type="entry name" value="4'-phosphopantetheinyl transferase"/>
    <property type="match status" value="2"/>
</dbReference>
<comment type="caution">
    <text evidence="1">The sequence shown here is derived from an EMBL/GenBank/DDBJ whole genome shotgun (WGS) entry which is preliminary data.</text>
</comment>
<dbReference type="GO" id="GO:0016740">
    <property type="term" value="F:transferase activity"/>
    <property type="evidence" value="ECO:0007669"/>
    <property type="project" value="UniProtKB-KW"/>
</dbReference>